<dbReference type="AlphaFoldDB" id="A0A9X1ZFX9"/>
<dbReference type="EMBL" id="JAKILB010000006">
    <property type="protein sequence ID" value="MCL1139125.1"/>
    <property type="molecule type" value="Genomic_DNA"/>
</dbReference>
<gene>
    <name evidence="2" type="ORF">L2740_11295</name>
</gene>
<dbReference type="RefSeq" id="WP_248950298.1">
    <property type="nucleotide sequence ID" value="NZ_JAKILB010000006.1"/>
</dbReference>
<protein>
    <submittedName>
        <fullName evidence="2">Uncharacterized protein</fullName>
    </submittedName>
</protein>
<keyword evidence="3" id="KW-1185">Reference proteome</keyword>
<reference evidence="2" key="1">
    <citation type="submission" date="2022-01" db="EMBL/GenBank/DDBJ databases">
        <title>Whole genome-based taxonomy of the Shewanellaceae.</title>
        <authorList>
            <person name="Martin-Rodriguez A.J."/>
        </authorList>
    </citation>
    <scope>NUCLEOTIDE SEQUENCE</scope>
    <source>
        <strain evidence="2">KCTC 23973</strain>
    </source>
</reference>
<accession>A0A9X1ZFX9</accession>
<proteinExistence type="predicted"/>
<sequence length="203" mass="22816">MNDKLAALLTIVGPLITLIWIISHYSSKSNSICARCSSQINYQADKYKVDLHGHSGVVCSSCQSMLNEIGLVLSPQGQFLHQCQHCKGAFSLRDRKNFIVVRQDLYLVCNTCLNQISLDKDKPMSDMLSNVITPEFLALCSNFLTLEELVVASKIQNFTADHLKSAEWNNHIRLNTKYDSWDALFIAASIYARDSLLIKKLTS</sequence>
<organism evidence="2 3">
    <name type="scientific">Shewanella pneumatophori</name>
    <dbReference type="NCBI Taxonomy" id="314092"/>
    <lineage>
        <taxon>Bacteria</taxon>
        <taxon>Pseudomonadati</taxon>
        <taxon>Pseudomonadota</taxon>
        <taxon>Gammaproteobacteria</taxon>
        <taxon>Alteromonadales</taxon>
        <taxon>Shewanellaceae</taxon>
        <taxon>Shewanella</taxon>
    </lineage>
</organism>
<comment type="caution">
    <text evidence="2">The sequence shown here is derived from an EMBL/GenBank/DDBJ whole genome shotgun (WGS) entry which is preliminary data.</text>
</comment>
<evidence type="ECO:0000256" key="1">
    <source>
        <dbReference type="SAM" id="Phobius"/>
    </source>
</evidence>
<dbReference type="Proteomes" id="UP001139293">
    <property type="component" value="Unassembled WGS sequence"/>
</dbReference>
<keyword evidence="1" id="KW-0472">Membrane</keyword>
<evidence type="ECO:0000313" key="2">
    <source>
        <dbReference type="EMBL" id="MCL1139125.1"/>
    </source>
</evidence>
<keyword evidence="1" id="KW-1133">Transmembrane helix</keyword>
<evidence type="ECO:0000313" key="3">
    <source>
        <dbReference type="Proteomes" id="UP001139293"/>
    </source>
</evidence>
<feature type="transmembrane region" description="Helical" evidence="1">
    <location>
        <begin position="6"/>
        <end position="25"/>
    </location>
</feature>
<keyword evidence="1" id="KW-0812">Transmembrane</keyword>
<name>A0A9X1ZFX9_9GAMM</name>